<dbReference type="PANTHER" id="PTHR15822:SF4">
    <property type="entry name" value="TYROSYL-DNA PHOSPHODIESTERASE 2"/>
    <property type="match status" value="1"/>
</dbReference>
<evidence type="ECO:0000256" key="10">
    <source>
        <dbReference type="ARBA" id="ARBA00023242"/>
    </source>
</evidence>
<evidence type="ECO:0000256" key="2">
    <source>
        <dbReference type="ARBA" id="ARBA00001946"/>
    </source>
</evidence>
<dbReference type="GO" id="GO:0006302">
    <property type="term" value="P:double-strand break repair"/>
    <property type="evidence" value="ECO:0007669"/>
    <property type="project" value="TreeGrafter"/>
</dbReference>
<keyword evidence="5" id="KW-0479">Metal-binding</keyword>
<keyword evidence="13" id="KW-1185">Reference proteome</keyword>
<gene>
    <name evidence="12" type="ORF">CALCODRAFT_503842</name>
</gene>
<feature type="domain" description="Endonuclease/exonuclease/phosphatase" evidence="11">
    <location>
        <begin position="38"/>
        <end position="281"/>
    </location>
</feature>
<dbReference type="OrthoDB" id="9975959at2759"/>
<evidence type="ECO:0000256" key="9">
    <source>
        <dbReference type="ARBA" id="ARBA00023204"/>
    </source>
</evidence>
<dbReference type="EMBL" id="KV424121">
    <property type="protein sequence ID" value="KZT51188.1"/>
    <property type="molecule type" value="Genomic_DNA"/>
</dbReference>
<protein>
    <recommendedName>
        <fullName evidence="11">Endonuclease/exonuclease/phosphatase domain-containing protein</fullName>
    </recommendedName>
</protein>
<comment type="subcellular location">
    <subcellularLocation>
        <location evidence="3">Nucleus</location>
        <location evidence="3">PML body</location>
    </subcellularLocation>
</comment>
<evidence type="ECO:0000256" key="6">
    <source>
        <dbReference type="ARBA" id="ARBA00022763"/>
    </source>
</evidence>
<dbReference type="GO" id="GO:0005737">
    <property type="term" value="C:cytoplasm"/>
    <property type="evidence" value="ECO:0007669"/>
    <property type="project" value="TreeGrafter"/>
</dbReference>
<evidence type="ECO:0000256" key="4">
    <source>
        <dbReference type="ARBA" id="ARBA00022722"/>
    </source>
</evidence>
<dbReference type="Pfam" id="PF03372">
    <property type="entry name" value="Exo_endo_phos"/>
    <property type="match status" value="1"/>
</dbReference>
<name>A0A165CQ93_9BASI</name>
<evidence type="ECO:0000256" key="8">
    <source>
        <dbReference type="ARBA" id="ARBA00022842"/>
    </source>
</evidence>
<dbReference type="SUPFAM" id="SSF56219">
    <property type="entry name" value="DNase I-like"/>
    <property type="match status" value="1"/>
</dbReference>
<dbReference type="InterPro" id="IPR005135">
    <property type="entry name" value="Endo/exonuclease/phosphatase"/>
</dbReference>
<keyword evidence="10" id="KW-0539">Nucleus</keyword>
<dbReference type="GO" id="GO:0046872">
    <property type="term" value="F:metal ion binding"/>
    <property type="evidence" value="ECO:0007669"/>
    <property type="project" value="UniProtKB-KW"/>
</dbReference>
<keyword evidence="7" id="KW-0378">Hydrolase</keyword>
<evidence type="ECO:0000313" key="13">
    <source>
        <dbReference type="Proteomes" id="UP000076842"/>
    </source>
</evidence>
<comment type="cofactor">
    <cofactor evidence="1">
        <name>Mn(2+)</name>
        <dbReference type="ChEBI" id="CHEBI:29035"/>
    </cofactor>
</comment>
<dbReference type="InParanoid" id="A0A165CQ93"/>
<evidence type="ECO:0000256" key="3">
    <source>
        <dbReference type="ARBA" id="ARBA00004322"/>
    </source>
</evidence>
<sequence length="294" mass="33099">MNTVALHPLVYNRPAKTWDKQALDSGANTSGGSLLLFTWNINGLWDGAEKRLAPCLDLLKRNLKKLLRESDEAEQRAIICIQEFHGPLFQSLLARAWIRDNWIVIAPGDIETRVYDCITLVSKNLVLSAAFLMSFRHSHMGRRAIFVDLPFDLGPDAATALVRVGNTHLESMDNSGTRRLQLEDIASQLRRDIVHCGIIGGDLNANAPSDEHLADEFELSDVWDLGVGDEDAMTWGWTQKRFPHGRFDKFLLSRPDRMPPLKAKLIKSVELPRKQGWISDHHCLLAILDCSLTT</sequence>
<accession>A0A165CQ93</accession>
<dbReference type="InterPro" id="IPR051547">
    <property type="entry name" value="TDP2-like"/>
</dbReference>
<dbReference type="PANTHER" id="PTHR15822">
    <property type="entry name" value="TRAF AND TNF RECEPTOR-ASSOCIATED PROTEIN"/>
    <property type="match status" value="1"/>
</dbReference>
<dbReference type="InterPro" id="IPR036691">
    <property type="entry name" value="Endo/exonu/phosph_ase_sf"/>
</dbReference>
<dbReference type="Proteomes" id="UP000076842">
    <property type="component" value="Unassembled WGS sequence"/>
</dbReference>
<keyword evidence="6" id="KW-0227">DNA damage</keyword>
<keyword evidence="9" id="KW-0234">DNA repair</keyword>
<proteinExistence type="predicted"/>
<evidence type="ECO:0000256" key="5">
    <source>
        <dbReference type="ARBA" id="ARBA00022723"/>
    </source>
</evidence>
<dbReference type="AlphaFoldDB" id="A0A165CQ93"/>
<evidence type="ECO:0000256" key="1">
    <source>
        <dbReference type="ARBA" id="ARBA00001936"/>
    </source>
</evidence>
<evidence type="ECO:0000313" key="12">
    <source>
        <dbReference type="EMBL" id="KZT51188.1"/>
    </source>
</evidence>
<keyword evidence="4" id="KW-0540">Nuclease</keyword>
<dbReference type="Gene3D" id="3.60.10.10">
    <property type="entry name" value="Endonuclease/exonuclease/phosphatase"/>
    <property type="match status" value="1"/>
</dbReference>
<dbReference type="GO" id="GO:0070260">
    <property type="term" value="F:5'-tyrosyl-DNA phosphodiesterase activity"/>
    <property type="evidence" value="ECO:0007669"/>
    <property type="project" value="TreeGrafter"/>
</dbReference>
<dbReference type="GO" id="GO:0004518">
    <property type="term" value="F:nuclease activity"/>
    <property type="evidence" value="ECO:0007669"/>
    <property type="project" value="UniProtKB-KW"/>
</dbReference>
<organism evidence="12 13">
    <name type="scientific">Calocera cornea HHB12733</name>
    <dbReference type="NCBI Taxonomy" id="1353952"/>
    <lineage>
        <taxon>Eukaryota</taxon>
        <taxon>Fungi</taxon>
        <taxon>Dikarya</taxon>
        <taxon>Basidiomycota</taxon>
        <taxon>Agaricomycotina</taxon>
        <taxon>Dacrymycetes</taxon>
        <taxon>Dacrymycetales</taxon>
        <taxon>Dacrymycetaceae</taxon>
        <taxon>Calocera</taxon>
    </lineage>
</organism>
<keyword evidence="8" id="KW-0460">Magnesium</keyword>
<reference evidence="12 13" key="1">
    <citation type="journal article" date="2016" name="Mol. Biol. Evol.">
        <title>Comparative Genomics of Early-Diverging Mushroom-Forming Fungi Provides Insights into the Origins of Lignocellulose Decay Capabilities.</title>
        <authorList>
            <person name="Nagy L.G."/>
            <person name="Riley R."/>
            <person name="Tritt A."/>
            <person name="Adam C."/>
            <person name="Daum C."/>
            <person name="Floudas D."/>
            <person name="Sun H."/>
            <person name="Yadav J.S."/>
            <person name="Pangilinan J."/>
            <person name="Larsson K.H."/>
            <person name="Matsuura K."/>
            <person name="Barry K."/>
            <person name="Labutti K."/>
            <person name="Kuo R."/>
            <person name="Ohm R.A."/>
            <person name="Bhattacharya S.S."/>
            <person name="Shirouzu T."/>
            <person name="Yoshinaga Y."/>
            <person name="Martin F.M."/>
            <person name="Grigoriev I.V."/>
            <person name="Hibbett D.S."/>
        </authorList>
    </citation>
    <scope>NUCLEOTIDE SEQUENCE [LARGE SCALE GENOMIC DNA]</scope>
    <source>
        <strain evidence="12 13">HHB12733</strain>
    </source>
</reference>
<dbReference type="GO" id="GO:0003697">
    <property type="term" value="F:single-stranded DNA binding"/>
    <property type="evidence" value="ECO:0007669"/>
    <property type="project" value="TreeGrafter"/>
</dbReference>
<evidence type="ECO:0000259" key="11">
    <source>
        <dbReference type="Pfam" id="PF03372"/>
    </source>
</evidence>
<comment type="cofactor">
    <cofactor evidence="2">
        <name>Mg(2+)</name>
        <dbReference type="ChEBI" id="CHEBI:18420"/>
    </cofactor>
</comment>
<evidence type="ECO:0000256" key="7">
    <source>
        <dbReference type="ARBA" id="ARBA00022801"/>
    </source>
</evidence>